<keyword evidence="2" id="KW-1185">Reference proteome</keyword>
<reference evidence="1 2" key="1">
    <citation type="submission" date="2018-11" db="EMBL/GenBank/DDBJ databases">
        <title>the genome of Mesorhizobium tamadayense DSM 28320.</title>
        <authorList>
            <person name="Gao J."/>
        </authorList>
    </citation>
    <scope>NUCLEOTIDE SEQUENCE [LARGE SCALE GENOMIC DNA]</scope>
    <source>
        <strain evidence="1 2">DSM 28320</strain>
    </source>
</reference>
<dbReference type="Proteomes" id="UP000273786">
    <property type="component" value="Unassembled WGS sequence"/>
</dbReference>
<dbReference type="EMBL" id="RQXT01000039">
    <property type="protein sequence ID" value="RRH94984.1"/>
    <property type="molecule type" value="Genomic_DNA"/>
</dbReference>
<dbReference type="OrthoDB" id="8095600at2"/>
<protein>
    <submittedName>
        <fullName evidence="1">Uncharacterized protein</fullName>
    </submittedName>
</protein>
<sequence>MLKTGPGWERAYEPLEFAQKHGLTLKQAETVIHTNGPSKYKCDLAAPIFLKALKDLAKNRENRSPG</sequence>
<dbReference type="AlphaFoldDB" id="A0A3P3F8M3"/>
<evidence type="ECO:0000313" key="2">
    <source>
        <dbReference type="Proteomes" id="UP000273786"/>
    </source>
</evidence>
<name>A0A3P3F8M3_9HYPH</name>
<proteinExistence type="predicted"/>
<dbReference type="RefSeq" id="WP_125003959.1">
    <property type="nucleotide sequence ID" value="NZ_RQXT01000039.1"/>
</dbReference>
<organism evidence="1 2">
    <name type="scientific">Mesorhizobium tamadayense</name>
    <dbReference type="NCBI Taxonomy" id="425306"/>
    <lineage>
        <taxon>Bacteria</taxon>
        <taxon>Pseudomonadati</taxon>
        <taxon>Pseudomonadota</taxon>
        <taxon>Alphaproteobacteria</taxon>
        <taxon>Hyphomicrobiales</taxon>
        <taxon>Phyllobacteriaceae</taxon>
        <taxon>Mesorhizobium</taxon>
    </lineage>
</organism>
<comment type="caution">
    <text evidence="1">The sequence shown here is derived from an EMBL/GenBank/DDBJ whole genome shotgun (WGS) entry which is preliminary data.</text>
</comment>
<evidence type="ECO:0000313" key="1">
    <source>
        <dbReference type="EMBL" id="RRH94984.1"/>
    </source>
</evidence>
<gene>
    <name evidence="1" type="ORF">EH240_25960</name>
</gene>
<accession>A0A3P3F8M3</accession>